<keyword evidence="12" id="KW-1185">Reference proteome</keyword>
<name>A0ABW1WGA4_9BACL</name>
<protein>
    <submittedName>
        <fullName evidence="11">RnfABCDGE type electron transport complex subunit D</fullName>
    </submittedName>
</protein>
<evidence type="ECO:0000256" key="6">
    <source>
        <dbReference type="ARBA" id="ARBA00022967"/>
    </source>
</evidence>
<keyword evidence="8 10" id="KW-0472">Membrane</keyword>
<evidence type="ECO:0000256" key="1">
    <source>
        <dbReference type="ARBA" id="ARBA00022448"/>
    </source>
</evidence>
<feature type="compositionally biased region" description="Basic and acidic residues" evidence="9">
    <location>
        <begin position="1"/>
        <end position="20"/>
    </location>
</feature>
<evidence type="ECO:0000256" key="5">
    <source>
        <dbReference type="ARBA" id="ARBA00022692"/>
    </source>
</evidence>
<feature type="region of interest" description="Disordered" evidence="9">
    <location>
        <begin position="1"/>
        <end position="33"/>
    </location>
</feature>
<evidence type="ECO:0000256" key="2">
    <source>
        <dbReference type="ARBA" id="ARBA00022553"/>
    </source>
</evidence>
<sequence>MERLNSTIHREIRNEPETRMGRANRVPKKQKKSSFQKFIKSPKGIVFIILALLSYAGTFYPTGLSGLKNIVLAMGTGVLLDYVVAYVMNRPLRFSDGALITGLIIGGVLSPAVSWYYVMFTTIVALLSKHILKDKRKPLFNPAAVGLFISATLFSTGESWWSGLSMTPVWMTAILLVGGFIIVNRINKLPLVFSFLGTYMILFLILGILNISGAGDALRSPYINAALFMSFFMLSDPPTSPAKYREQVIFGFLAALASGAAYLYVSKLTYLLVGLFVANSLKALHSKLTQRNGIRRNALHSR</sequence>
<dbReference type="PANTHER" id="PTHR30578:SF0">
    <property type="entry name" value="ION-TRANSLOCATING OXIDOREDUCTASE COMPLEX SUBUNIT D"/>
    <property type="match status" value="1"/>
</dbReference>
<dbReference type="Pfam" id="PF03116">
    <property type="entry name" value="NQR2_RnfD_RnfE"/>
    <property type="match status" value="2"/>
</dbReference>
<keyword evidence="3" id="KW-0285">Flavoprotein</keyword>
<keyword evidence="5 10" id="KW-0812">Transmembrane</keyword>
<dbReference type="EMBL" id="JBHSTQ010000019">
    <property type="protein sequence ID" value="MFC6387601.1"/>
    <property type="molecule type" value="Genomic_DNA"/>
</dbReference>
<comment type="caution">
    <text evidence="11">The sequence shown here is derived from an EMBL/GenBank/DDBJ whole genome shotgun (WGS) entry which is preliminary data.</text>
</comment>
<keyword evidence="2" id="KW-0597">Phosphoprotein</keyword>
<feature type="transmembrane region" description="Helical" evidence="10">
    <location>
        <begin position="100"/>
        <end position="127"/>
    </location>
</feature>
<feature type="transmembrane region" description="Helical" evidence="10">
    <location>
        <begin position="270"/>
        <end position="288"/>
    </location>
</feature>
<evidence type="ECO:0000256" key="7">
    <source>
        <dbReference type="ARBA" id="ARBA00022989"/>
    </source>
</evidence>
<feature type="transmembrane region" description="Helical" evidence="10">
    <location>
        <begin position="139"/>
        <end position="157"/>
    </location>
</feature>
<organism evidence="11 12">
    <name type="scientific">Sporolactobacillus kofuensis</name>
    <dbReference type="NCBI Taxonomy" id="269672"/>
    <lineage>
        <taxon>Bacteria</taxon>
        <taxon>Bacillati</taxon>
        <taxon>Bacillota</taxon>
        <taxon>Bacilli</taxon>
        <taxon>Bacillales</taxon>
        <taxon>Sporolactobacillaceae</taxon>
        <taxon>Sporolactobacillus</taxon>
    </lineage>
</organism>
<keyword evidence="6" id="KW-1278">Translocase</keyword>
<evidence type="ECO:0000313" key="12">
    <source>
        <dbReference type="Proteomes" id="UP001596267"/>
    </source>
</evidence>
<proteinExistence type="predicted"/>
<dbReference type="InterPro" id="IPR004338">
    <property type="entry name" value="NqrB/RnfD"/>
</dbReference>
<feature type="transmembrane region" description="Helical" evidence="10">
    <location>
        <begin position="163"/>
        <end position="183"/>
    </location>
</feature>
<evidence type="ECO:0000256" key="8">
    <source>
        <dbReference type="ARBA" id="ARBA00023136"/>
    </source>
</evidence>
<feature type="transmembrane region" description="Helical" evidence="10">
    <location>
        <begin position="190"/>
        <end position="211"/>
    </location>
</feature>
<gene>
    <name evidence="11" type="ORF">ACFP7A_13480</name>
</gene>
<evidence type="ECO:0000313" key="11">
    <source>
        <dbReference type="EMBL" id="MFC6387601.1"/>
    </source>
</evidence>
<dbReference type="PANTHER" id="PTHR30578">
    <property type="entry name" value="ELECTRON TRANSPORT COMPLEX PROTEIN RNFD"/>
    <property type="match status" value="1"/>
</dbReference>
<feature type="transmembrane region" description="Helical" evidence="10">
    <location>
        <begin position="44"/>
        <end position="63"/>
    </location>
</feature>
<evidence type="ECO:0000256" key="9">
    <source>
        <dbReference type="SAM" id="MobiDB-lite"/>
    </source>
</evidence>
<keyword evidence="7 10" id="KW-1133">Transmembrane helix</keyword>
<evidence type="ECO:0000256" key="10">
    <source>
        <dbReference type="SAM" id="Phobius"/>
    </source>
</evidence>
<evidence type="ECO:0000256" key="3">
    <source>
        <dbReference type="ARBA" id="ARBA00022630"/>
    </source>
</evidence>
<accession>A0ABW1WGA4</accession>
<reference evidence="12" key="1">
    <citation type="journal article" date="2019" name="Int. J. Syst. Evol. Microbiol.">
        <title>The Global Catalogue of Microorganisms (GCM) 10K type strain sequencing project: providing services to taxonomists for standard genome sequencing and annotation.</title>
        <authorList>
            <consortium name="The Broad Institute Genomics Platform"/>
            <consortium name="The Broad Institute Genome Sequencing Center for Infectious Disease"/>
            <person name="Wu L."/>
            <person name="Ma J."/>
        </authorList>
    </citation>
    <scope>NUCLEOTIDE SEQUENCE [LARGE SCALE GENOMIC DNA]</scope>
    <source>
        <strain evidence="12">CCUG 42001</strain>
    </source>
</reference>
<keyword evidence="1" id="KW-0813">Transport</keyword>
<evidence type="ECO:0000256" key="4">
    <source>
        <dbReference type="ARBA" id="ARBA00022643"/>
    </source>
</evidence>
<dbReference type="Proteomes" id="UP001596267">
    <property type="component" value="Unassembled WGS sequence"/>
</dbReference>
<keyword evidence="4" id="KW-0288">FMN</keyword>
<dbReference type="RefSeq" id="WP_253076833.1">
    <property type="nucleotide sequence ID" value="NZ_JAMXWN010000012.1"/>
</dbReference>